<dbReference type="InterPro" id="IPR008160">
    <property type="entry name" value="Collagen"/>
</dbReference>
<keyword evidence="4" id="KW-0732">Signal</keyword>
<reference evidence="7" key="1">
    <citation type="submission" date="2025-08" db="UniProtKB">
        <authorList>
            <consortium name="Ensembl"/>
        </authorList>
    </citation>
    <scope>IDENTIFICATION</scope>
</reference>
<sequence>PRPLLPLLSLAGLKGSVGPKGAMGNKGDMGTPGDPGLNGHKGDQGEQGVCNCTDGEHGSDGSPGEMGPKGEKGDTGARGVEGPIGPKGDEGMMGHMGPPGPCSPTIRSAFSASINESFPKQNEPVPFPDVFYNLQGNFDPIMGIYTAPINGTYVFSFNLAVYQRPLRVGLFHNFYPVVKSTDSAQQSTVSQTIVLHLTSMDKVWLQVKDGTTNGMYSSYESSSTFSGYLLYPDSCGMPMLRDLGESNKGEKGVYSWNGP</sequence>
<proteinExistence type="predicted"/>
<keyword evidence="2" id="KW-0964">Secreted</keyword>
<dbReference type="Ensembl" id="ENSLBET00000039693.1">
    <property type="protein sequence ID" value="ENSLBEP00000038128.1"/>
    <property type="gene ID" value="ENSLBEG00000028419.1"/>
</dbReference>
<dbReference type="STRING" id="56723.ENSLBEP00000038128"/>
<evidence type="ECO:0000256" key="4">
    <source>
        <dbReference type="ARBA" id="ARBA00022729"/>
    </source>
</evidence>
<dbReference type="InterPro" id="IPR008983">
    <property type="entry name" value="Tumour_necrosis_fac-like_dom"/>
</dbReference>
<organism evidence="7 8">
    <name type="scientific">Labrus bergylta</name>
    <name type="common">ballan wrasse</name>
    <dbReference type="NCBI Taxonomy" id="56723"/>
    <lineage>
        <taxon>Eukaryota</taxon>
        <taxon>Metazoa</taxon>
        <taxon>Chordata</taxon>
        <taxon>Craniata</taxon>
        <taxon>Vertebrata</taxon>
        <taxon>Euteleostomi</taxon>
        <taxon>Actinopterygii</taxon>
        <taxon>Neopterygii</taxon>
        <taxon>Teleostei</taxon>
        <taxon>Neoteleostei</taxon>
        <taxon>Acanthomorphata</taxon>
        <taxon>Eupercaria</taxon>
        <taxon>Labriformes</taxon>
        <taxon>Labridae</taxon>
        <taxon>Labrus</taxon>
    </lineage>
</organism>
<dbReference type="SUPFAM" id="SSF49842">
    <property type="entry name" value="TNF-like"/>
    <property type="match status" value="1"/>
</dbReference>
<dbReference type="AlphaFoldDB" id="A0A3Q3H308"/>
<dbReference type="InParanoid" id="A0A3Q3H308"/>
<dbReference type="PANTHER" id="PTHR15427:SF21">
    <property type="entry name" value="COMPLEMENT C1Q AND TUMOR NECROSIS FACTOR-RELATED PROTEIN 9A"/>
    <property type="match status" value="1"/>
</dbReference>
<protein>
    <recommendedName>
        <fullName evidence="6">C1q domain-containing protein</fullName>
    </recommendedName>
</protein>
<evidence type="ECO:0000256" key="1">
    <source>
        <dbReference type="ARBA" id="ARBA00004498"/>
    </source>
</evidence>
<feature type="region of interest" description="Disordered" evidence="5">
    <location>
        <begin position="12"/>
        <end position="105"/>
    </location>
</feature>
<keyword evidence="3" id="KW-0272">Extracellular matrix</keyword>
<dbReference type="Pfam" id="PF01391">
    <property type="entry name" value="Collagen"/>
    <property type="match status" value="1"/>
</dbReference>
<reference evidence="7" key="2">
    <citation type="submission" date="2025-09" db="UniProtKB">
        <authorList>
            <consortium name="Ensembl"/>
        </authorList>
    </citation>
    <scope>IDENTIFICATION</scope>
</reference>
<dbReference type="PROSITE" id="PS50871">
    <property type="entry name" value="C1Q"/>
    <property type="match status" value="1"/>
</dbReference>
<dbReference type="Proteomes" id="UP000261660">
    <property type="component" value="Unplaced"/>
</dbReference>
<dbReference type="Gene3D" id="2.60.120.40">
    <property type="match status" value="1"/>
</dbReference>
<dbReference type="Pfam" id="PF00386">
    <property type="entry name" value="C1q"/>
    <property type="match status" value="1"/>
</dbReference>
<evidence type="ECO:0000256" key="3">
    <source>
        <dbReference type="ARBA" id="ARBA00022530"/>
    </source>
</evidence>
<dbReference type="InterPro" id="IPR001073">
    <property type="entry name" value="C1q_dom"/>
</dbReference>
<dbReference type="SMART" id="SM00110">
    <property type="entry name" value="C1Q"/>
    <property type="match status" value="1"/>
</dbReference>
<evidence type="ECO:0000313" key="8">
    <source>
        <dbReference type="Proteomes" id="UP000261660"/>
    </source>
</evidence>
<keyword evidence="8" id="KW-1185">Reference proteome</keyword>
<dbReference type="PRINTS" id="PR00007">
    <property type="entry name" value="COMPLEMNTC1Q"/>
</dbReference>
<accession>A0A3Q3H308</accession>
<evidence type="ECO:0000256" key="5">
    <source>
        <dbReference type="SAM" id="MobiDB-lite"/>
    </source>
</evidence>
<evidence type="ECO:0000259" key="6">
    <source>
        <dbReference type="PROSITE" id="PS50871"/>
    </source>
</evidence>
<dbReference type="PANTHER" id="PTHR15427">
    <property type="entry name" value="EMILIN ELASTIN MICROFIBRIL INTERFACE-LOCATED PROTEIN ELASTIN MICROFIBRIL INTERFACER"/>
    <property type="match status" value="1"/>
</dbReference>
<evidence type="ECO:0000256" key="2">
    <source>
        <dbReference type="ARBA" id="ARBA00022525"/>
    </source>
</evidence>
<name>A0A3Q3H308_9LABR</name>
<dbReference type="GeneTree" id="ENSGT00940000155435"/>
<evidence type="ECO:0000313" key="7">
    <source>
        <dbReference type="Ensembl" id="ENSLBEP00000038128.1"/>
    </source>
</evidence>
<feature type="domain" description="C1q" evidence="6">
    <location>
        <begin position="103"/>
        <end position="236"/>
    </location>
</feature>
<comment type="subcellular location">
    <subcellularLocation>
        <location evidence="1">Secreted</location>
        <location evidence="1">Extracellular space</location>
        <location evidence="1">Extracellular matrix</location>
    </subcellularLocation>
</comment>
<dbReference type="InterPro" id="IPR050392">
    <property type="entry name" value="Collagen/C1q_domain"/>
</dbReference>